<dbReference type="Proteomes" id="UP000598996">
    <property type="component" value="Unassembled WGS sequence"/>
</dbReference>
<dbReference type="EMBL" id="JAENHO010000004">
    <property type="protein sequence ID" value="MBL7256032.1"/>
    <property type="molecule type" value="Genomic_DNA"/>
</dbReference>
<dbReference type="InterPro" id="IPR012924">
    <property type="entry name" value="TfuA_core"/>
</dbReference>
<evidence type="ECO:0000313" key="3">
    <source>
        <dbReference type="Proteomes" id="UP000598996"/>
    </source>
</evidence>
<dbReference type="Pfam" id="PF07812">
    <property type="entry name" value="TfuA"/>
    <property type="match status" value="1"/>
</dbReference>
<protein>
    <recommendedName>
        <fullName evidence="1">TfuA-like core domain-containing protein</fullName>
    </recommendedName>
</protein>
<name>A0ABS1VQI9_9ACTN</name>
<gene>
    <name evidence="2" type="ORF">JKJ07_17180</name>
</gene>
<dbReference type="RefSeq" id="WP_202992548.1">
    <property type="nucleotide sequence ID" value="NZ_JAENHO010000004.1"/>
</dbReference>
<feature type="domain" description="TfuA-like core" evidence="1">
    <location>
        <begin position="57"/>
        <end position="173"/>
    </location>
</feature>
<comment type="caution">
    <text evidence="2">The sequence shown here is derived from an EMBL/GenBank/DDBJ whole genome shotgun (WGS) entry which is preliminary data.</text>
</comment>
<evidence type="ECO:0000313" key="2">
    <source>
        <dbReference type="EMBL" id="MBL7256032.1"/>
    </source>
</evidence>
<reference evidence="2 3" key="1">
    <citation type="submission" date="2021-01" db="EMBL/GenBank/DDBJ databases">
        <title>Actinoplanes sp. nov. LDG1-01 isolated from lichen.</title>
        <authorList>
            <person name="Saeng-In P."/>
            <person name="Phongsopitanun W."/>
            <person name="Kanchanasin P."/>
            <person name="Yuki M."/>
            <person name="Kudo T."/>
            <person name="Ohkuma M."/>
            <person name="Tanasupawat S."/>
        </authorList>
    </citation>
    <scope>NUCLEOTIDE SEQUENCE [LARGE SCALE GENOMIC DNA]</scope>
    <source>
        <strain evidence="2 3">LDG1-01</strain>
    </source>
</reference>
<organism evidence="2 3">
    <name type="scientific">Paractinoplanes lichenicola</name>
    <dbReference type="NCBI Taxonomy" id="2802976"/>
    <lineage>
        <taxon>Bacteria</taxon>
        <taxon>Bacillati</taxon>
        <taxon>Actinomycetota</taxon>
        <taxon>Actinomycetes</taxon>
        <taxon>Micromonosporales</taxon>
        <taxon>Micromonosporaceae</taxon>
        <taxon>Paractinoplanes</taxon>
    </lineage>
</organism>
<proteinExistence type="predicted"/>
<accession>A0ABS1VQI9</accession>
<sequence length="249" mass="26779">MLVVYSGPSLRPADLATFERRADEAGVPVRIRPPIIRGDLEKLAAEVPEATCVLLLDGEFGQRMAVSVTEIRAYLAGGGRMIGASSMGALRAAECWSLGMTGYGWVVQRYLDGTTDSDAEVALLFDAGTGQPVTVPLVNVRWLLSESVRTGVLEQAAANDALTAARGIGYRGRYPSALGRSWQRVLRPAAADVLLPQLEEDRLDDWDRKRLDALEVLDLLVRQCDVPDVTPSGLRSVGRFPTTTGGGPS</sequence>
<evidence type="ECO:0000259" key="1">
    <source>
        <dbReference type="Pfam" id="PF07812"/>
    </source>
</evidence>
<keyword evidence="3" id="KW-1185">Reference proteome</keyword>